<evidence type="ECO:0000256" key="2">
    <source>
        <dbReference type="ARBA" id="ARBA00022490"/>
    </source>
</evidence>
<dbReference type="EMBL" id="KZ819662">
    <property type="protein sequence ID" value="PWN30045.1"/>
    <property type="molecule type" value="Genomic_DNA"/>
</dbReference>
<dbReference type="Pfam" id="PF25479">
    <property type="entry name" value="Vts1"/>
    <property type="match status" value="1"/>
</dbReference>
<dbReference type="Proteomes" id="UP000245884">
    <property type="component" value="Unassembled WGS sequence"/>
</dbReference>
<dbReference type="SUPFAM" id="SSF47769">
    <property type="entry name" value="SAM/Pointed domain"/>
    <property type="match status" value="1"/>
</dbReference>
<protein>
    <recommendedName>
        <fullName evidence="5">SAM domain-containing protein</fullName>
    </recommendedName>
</protein>
<feature type="region of interest" description="Disordered" evidence="4">
    <location>
        <begin position="281"/>
        <end position="365"/>
    </location>
</feature>
<dbReference type="PANTHER" id="PTHR12515">
    <property type="entry name" value="STERILE ALPHA MOTIF DOMAIN CONTAINING PROTEIN 4-RELATED"/>
    <property type="match status" value="1"/>
</dbReference>
<feature type="region of interest" description="Disordered" evidence="4">
    <location>
        <begin position="399"/>
        <end position="474"/>
    </location>
</feature>
<feature type="region of interest" description="Disordered" evidence="4">
    <location>
        <begin position="537"/>
        <end position="608"/>
    </location>
</feature>
<dbReference type="GO" id="GO:0003729">
    <property type="term" value="F:mRNA binding"/>
    <property type="evidence" value="ECO:0007669"/>
    <property type="project" value="TreeGrafter"/>
</dbReference>
<keyword evidence="2" id="KW-0963">Cytoplasm</keyword>
<evidence type="ECO:0000256" key="3">
    <source>
        <dbReference type="ARBA" id="ARBA00022884"/>
    </source>
</evidence>
<feature type="compositionally biased region" description="Low complexity" evidence="4">
    <location>
        <begin position="1"/>
        <end position="21"/>
    </location>
</feature>
<dbReference type="PROSITE" id="PS50105">
    <property type="entry name" value="SAM_DOMAIN"/>
    <property type="match status" value="1"/>
</dbReference>
<accession>A0A316V3M7</accession>
<feature type="compositionally biased region" description="Low complexity" evidence="4">
    <location>
        <begin position="688"/>
        <end position="698"/>
    </location>
</feature>
<organism evidence="6 7">
    <name type="scientific">Jaminaea rosea</name>
    <dbReference type="NCBI Taxonomy" id="1569628"/>
    <lineage>
        <taxon>Eukaryota</taxon>
        <taxon>Fungi</taxon>
        <taxon>Dikarya</taxon>
        <taxon>Basidiomycota</taxon>
        <taxon>Ustilaginomycotina</taxon>
        <taxon>Exobasidiomycetes</taxon>
        <taxon>Microstromatales</taxon>
        <taxon>Microstromatales incertae sedis</taxon>
        <taxon>Jaminaea</taxon>
    </lineage>
</organism>
<dbReference type="InterPro" id="IPR001660">
    <property type="entry name" value="SAM"/>
</dbReference>
<dbReference type="GO" id="GO:0000932">
    <property type="term" value="C:P-body"/>
    <property type="evidence" value="ECO:0007669"/>
    <property type="project" value="TreeGrafter"/>
</dbReference>
<gene>
    <name evidence="6" type="ORF">BDZ90DRAFT_229078</name>
</gene>
<feature type="compositionally biased region" description="Basic and acidic residues" evidence="4">
    <location>
        <begin position="676"/>
        <end position="685"/>
    </location>
</feature>
<evidence type="ECO:0000256" key="4">
    <source>
        <dbReference type="SAM" id="MobiDB-lite"/>
    </source>
</evidence>
<feature type="compositionally biased region" description="Polar residues" evidence="4">
    <location>
        <begin position="356"/>
        <end position="365"/>
    </location>
</feature>
<feature type="region of interest" description="Disordered" evidence="4">
    <location>
        <begin position="676"/>
        <end position="708"/>
    </location>
</feature>
<dbReference type="OrthoDB" id="2155283at2759"/>
<feature type="compositionally biased region" description="Low complexity" evidence="4">
    <location>
        <begin position="438"/>
        <end position="455"/>
    </location>
</feature>
<name>A0A316V3M7_9BASI</name>
<evidence type="ECO:0000313" key="7">
    <source>
        <dbReference type="Proteomes" id="UP000245884"/>
    </source>
</evidence>
<comment type="subcellular location">
    <subcellularLocation>
        <location evidence="1">Cytoplasm</location>
    </subcellularLocation>
</comment>
<reference evidence="6 7" key="1">
    <citation type="journal article" date="2018" name="Mol. Biol. Evol.">
        <title>Broad Genomic Sampling Reveals a Smut Pathogenic Ancestry of the Fungal Clade Ustilaginomycotina.</title>
        <authorList>
            <person name="Kijpornyongpan T."/>
            <person name="Mondo S.J."/>
            <person name="Barry K."/>
            <person name="Sandor L."/>
            <person name="Lee J."/>
            <person name="Lipzen A."/>
            <person name="Pangilinan J."/>
            <person name="LaButti K."/>
            <person name="Hainaut M."/>
            <person name="Henrissat B."/>
            <person name="Grigoriev I.V."/>
            <person name="Spatafora J.W."/>
            <person name="Aime M.C."/>
        </authorList>
    </citation>
    <scope>NUCLEOTIDE SEQUENCE [LARGE SCALE GENOMIC DNA]</scope>
    <source>
        <strain evidence="6 7">MCA 5214</strain>
    </source>
</reference>
<evidence type="ECO:0000259" key="5">
    <source>
        <dbReference type="PROSITE" id="PS50105"/>
    </source>
</evidence>
<feature type="compositionally biased region" description="Polar residues" evidence="4">
    <location>
        <begin position="42"/>
        <end position="64"/>
    </location>
</feature>
<feature type="compositionally biased region" description="Polar residues" evidence="4">
    <location>
        <begin position="23"/>
        <end position="35"/>
    </location>
</feature>
<evidence type="ECO:0000313" key="6">
    <source>
        <dbReference type="EMBL" id="PWN30045.1"/>
    </source>
</evidence>
<dbReference type="Pfam" id="PF07647">
    <property type="entry name" value="SAM_2"/>
    <property type="match status" value="1"/>
</dbReference>
<feature type="region of interest" description="Disordered" evidence="4">
    <location>
        <begin position="1"/>
        <end position="66"/>
    </location>
</feature>
<sequence length="708" mass="73869">MSDNNNNSNSGNGASANNASSLRPPSSATPQTHSMGSAPIGRSSSPLGSNPSRYSLGKPSTPSEQMLRKAHDVGVSGGGAGLRSPSSTFSLGSSAGLARYGPRPSSEMLGMAGGNSVNAEQEAIDKWFEDLQHYEATLEEMAAASLDQNFKEELSAIEQWFRVLSEAERTAALYSLLQESTQVQIRFFITVLQQMARSDPMSALLSPSANNPMAEQMEAKLASLGLKSPTAMKTPSSPGNRATHSYLSPNAASMNFSPGSDAAAALLAAQRAKLKANRVSAPGTFTGDQRGEHQRNSFQGSGLDQVQERGGDSPSINRSRSPGLDAGGRPKSIDVLGASAAKSPRRSGPLDDQLSPVPSSGNWASMVNTPLTNMFDDHQGSNVNLDAASSQLATVAEGQTGGSGIQLDQDMSKYQRRRSGQPGYDQQYGSGGGGGSGHSPNLGSSAWPSNSSASAQQPDFLRASPNPGSAQFSAFQTMSPNTFAGLQSPSGGFGNGMNMQMMNAMAAMGVNNANAAQFLQMQQQILQNQQQIAAMAAAQQQQQHGQRRDRAGGLTTPHTAAMAGRRSPAANNNRPLAPPNSGKGLGSATTATPGSAATAGGGEEEVPDLSVLNDVPAWLRHLRLHKYTPNFESSNWKEMAVMTDSDLEAKGVAALGARRKLLKTFKAVREKHGLMGRDDEEKAGDGLRGAATAAASATGKKEGESTDS</sequence>
<proteinExistence type="predicted"/>
<keyword evidence="3" id="KW-0694">RNA-binding</keyword>
<dbReference type="AlphaFoldDB" id="A0A316V3M7"/>
<dbReference type="PANTHER" id="PTHR12515:SF5">
    <property type="entry name" value="PROTEIN SMAUG"/>
    <property type="match status" value="1"/>
</dbReference>
<dbReference type="GO" id="GO:0000289">
    <property type="term" value="P:nuclear-transcribed mRNA poly(A) tail shortening"/>
    <property type="evidence" value="ECO:0007669"/>
    <property type="project" value="TreeGrafter"/>
</dbReference>
<dbReference type="InterPro" id="IPR013761">
    <property type="entry name" value="SAM/pointed_sf"/>
</dbReference>
<dbReference type="InterPro" id="IPR050897">
    <property type="entry name" value="SMAUG/VTS1_RNA-bind"/>
</dbReference>
<feature type="compositionally biased region" description="Low complexity" evidence="4">
    <location>
        <begin position="586"/>
        <end position="598"/>
    </location>
</feature>
<feature type="compositionally biased region" description="Low complexity" evidence="4">
    <location>
        <begin position="563"/>
        <end position="575"/>
    </location>
</feature>
<feature type="compositionally biased region" description="Basic and acidic residues" evidence="4">
    <location>
        <begin position="699"/>
        <end position="708"/>
    </location>
</feature>
<keyword evidence="7" id="KW-1185">Reference proteome</keyword>
<dbReference type="RefSeq" id="XP_025364657.1">
    <property type="nucleotide sequence ID" value="XM_025504902.1"/>
</dbReference>
<evidence type="ECO:0000256" key="1">
    <source>
        <dbReference type="ARBA" id="ARBA00004496"/>
    </source>
</evidence>
<dbReference type="SMART" id="SM00454">
    <property type="entry name" value="SAM"/>
    <property type="match status" value="1"/>
</dbReference>
<feature type="domain" description="SAM" evidence="5">
    <location>
        <begin position="610"/>
        <end position="671"/>
    </location>
</feature>
<dbReference type="STRING" id="1569628.A0A316V3M7"/>
<dbReference type="InterPro" id="IPR057327">
    <property type="entry name" value="Vts1_dom"/>
</dbReference>
<dbReference type="Gene3D" id="1.10.150.50">
    <property type="entry name" value="Transcription Factor, Ets-1"/>
    <property type="match status" value="1"/>
</dbReference>
<dbReference type="GeneID" id="37026725"/>